<sequence length="49" mass="5269">MTWIFVHPAGVCGPEGKTRKGDFSTISALAGWIPDISVPDNSVPEIQSR</sequence>
<name>A0A1I7ZGJ4_9BILA</name>
<dbReference type="AlphaFoldDB" id="A0A1I7ZGJ4"/>
<organism evidence="1 2">
    <name type="scientific">Steinernema glaseri</name>
    <dbReference type="NCBI Taxonomy" id="37863"/>
    <lineage>
        <taxon>Eukaryota</taxon>
        <taxon>Metazoa</taxon>
        <taxon>Ecdysozoa</taxon>
        <taxon>Nematoda</taxon>
        <taxon>Chromadorea</taxon>
        <taxon>Rhabditida</taxon>
        <taxon>Tylenchina</taxon>
        <taxon>Panagrolaimomorpha</taxon>
        <taxon>Strongyloidoidea</taxon>
        <taxon>Steinernematidae</taxon>
        <taxon>Steinernema</taxon>
    </lineage>
</organism>
<proteinExistence type="predicted"/>
<evidence type="ECO:0000313" key="1">
    <source>
        <dbReference type="Proteomes" id="UP000095287"/>
    </source>
</evidence>
<reference evidence="2" key="1">
    <citation type="submission" date="2016-11" db="UniProtKB">
        <authorList>
            <consortium name="WormBaseParasite"/>
        </authorList>
    </citation>
    <scope>IDENTIFICATION</scope>
</reference>
<protein>
    <submittedName>
        <fullName evidence="2">Peptidase S1 domain-containing protein</fullName>
    </submittedName>
</protein>
<accession>A0A1I7ZGJ4</accession>
<dbReference type="WBParaSite" id="L893_g26315.t1">
    <property type="protein sequence ID" value="L893_g26315.t1"/>
    <property type="gene ID" value="L893_g26315"/>
</dbReference>
<evidence type="ECO:0000313" key="2">
    <source>
        <dbReference type="WBParaSite" id="L893_g26315.t1"/>
    </source>
</evidence>
<dbReference type="Proteomes" id="UP000095287">
    <property type="component" value="Unplaced"/>
</dbReference>
<keyword evidence="1" id="KW-1185">Reference proteome</keyword>